<reference evidence="1" key="1">
    <citation type="submission" date="2023-10" db="EMBL/GenBank/DDBJ databases">
        <title>Genome assemblies of two species of porcelain crab, Petrolisthes cinctipes and Petrolisthes manimaculis (Anomura: Porcellanidae).</title>
        <authorList>
            <person name="Angst P."/>
        </authorList>
    </citation>
    <scope>NUCLEOTIDE SEQUENCE</scope>
    <source>
        <strain evidence="1">PB745_01</strain>
        <tissue evidence="1">Gill</tissue>
    </source>
</reference>
<name>A0AAE1F2G5_PETCI</name>
<dbReference type="Proteomes" id="UP001286313">
    <property type="component" value="Unassembled WGS sequence"/>
</dbReference>
<keyword evidence="2" id="KW-1185">Reference proteome</keyword>
<gene>
    <name evidence="1" type="ORF">Pcinc_028789</name>
</gene>
<organism evidence="1 2">
    <name type="scientific">Petrolisthes cinctipes</name>
    <name type="common">Flat porcelain crab</name>
    <dbReference type="NCBI Taxonomy" id="88211"/>
    <lineage>
        <taxon>Eukaryota</taxon>
        <taxon>Metazoa</taxon>
        <taxon>Ecdysozoa</taxon>
        <taxon>Arthropoda</taxon>
        <taxon>Crustacea</taxon>
        <taxon>Multicrustacea</taxon>
        <taxon>Malacostraca</taxon>
        <taxon>Eumalacostraca</taxon>
        <taxon>Eucarida</taxon>
        <taxon>Decapoda</taxon>
        <taxon>Pleocyemata</taxon>
        <taxon>Anomura</taxon>
        <taxon>Galatheoidea</taxon>
        <taxon>Porcellanidae</taxon>
        <taxon>Petrolisthes</taxon>
    </lineage>
</organism>
<protein>
    <submittedName>
        <fullName evidence="1">Uncharacterized protein</fullName>
    </submittedName>
</protein>
<accession>A0AAE1F2G5</accession>
<dbReference type="AlphaFoldDB" id="A0AAE1F2G5"/>
<sequence>MIIPHIPSPNLHFPSPYALHHLEFDISPHSKLVIIIPQVGPLNPQYLSSIITTTLSTWPIPYCHTTTGPLPTSLGHHPILPHQHWAPSHITRPPSHIATPPQGPFPHHQATIPYCHTTTGPLPTSPGPHPILPHHNWAPSHITRPPSHIATPQLGPFPHHQAPIPYCHTTTGPLPTSLGHIATPPLGPFPHH</sequence>
<comment type="caution">
    <text evidence="1">The sequence shown here is derived from an EMBL/GenBank/DDBJ whole genome shotgun (WGS) entry which is preliminary data.</text>
</comment>
<evidence type="ECO:0000313" key="1">
    <source>
        <dbReference type="EMBL" id="KAK3865616.1"/>
    </source>
</evidence>
<dbReference type="EMBL" id="JAWQEG010003551">
    <property type="protein sequence ID" value="KAK3865616.1"/>
    <property type="molecule type" value="Genomic_DNA"/>
</dbReference>
<evidence type="ECO:0000313" key="2">
    <source>
        <dbReference type="Proteomes" id="UP001286313"/>
    </source>
</evidence>
<proteinExistence type="predicted"/>